<keyword evidence="3" id="KW-1185">Reference proteome</keyword>
<feature type="region of interest" description="Disordered" evidence="1">
    <location>
        <begin position="1"/>
        <end position="21"/>
    </location>
</feature>
<protein>
    <submittedName>
        <fullName evidence="2">Uncharacterized protein</fullName>
    </submittedName>
</protein>
<evidence type="ECO:0000313" key="2">
    <source>
        <dbReference type="EMBL" id="KAA8520249.1"/>
    </source>
</evidence>
<dbReference type="AlphaFoldDB" id="A0A5J4ZQH0"/>
<name>A0A5J4ZQH0_9ASTE</name>
<reference evidence="2 3" key="1">
    <citation type="submission" date="2019-09" db="EMBL/GenBank/DDBJ databases">
        <title>A chromosome-level genome assembly of the Chinese tupelo Nyssa sinensis.</title>
        <authorList>
            <person name="Yang X."/>
            <person name="Kang M."/>
            <person name="Yang Y."/>
            <person name="Xiong H."/>
            <person name="Wang M."/>
            <person name="Zhang Z."/>
            <person name="Wang Z."/>
            <person name="Wu H."/>
            <person name="Ma T."/>
            <person name="Liu J."/>
            <person name="Xi Z."/>
        </authorList>
    </citation>
    <scope>NUCLEOTIDE SEQUENCE [LARGE SCALE GENOMIC DNA]</scope>
    <source>
        <strain evidence="2">J267</strain>
        <tissue evidence="2">Leaf</tissue>
    </source>
</reference>
<dbReference type="EMBL" id="CM018049">
    <property type="protein sequence ID" value="KAA8520249.1"/>
    <property type="molecule type" value="Genomic_DNA"/>
</dbReference>
<evidence type="ECO:0000313" key="3">
    <source>
        <dbReference type="Proteomes" id="UP000325577"/>
    </source>
</evidence>
<evidence type="ECO:0000256" key="1">
    <source>
        <dbReference type="SAM" id="MobiDB-lite"/>
    </source>
</evidence>
<dbReference type="Proteomes" id="UP000325577">
    <property type="component" value="Linkage Group LG6"/>
</dbReference>
<gene>
    <name evidence="2" type="ORF">F0562_014505</name>
</gene>
<sequence>MHVKRREEGDRTSVREREREKSGGVVIVALGGVRKREKKGLLIFGDHLSLSSNGEETKGTGGPVEVIPQPRTYASRHDHFVDSATAAHGV</sequence>
<accession>A0A5J4ZQH0</accession>
<organism evidence="2 3">
    <name type="scientific">Nyssa sinensis</name>
    <dbReference type="NCBI Taxonomy" id="561372"/>
    <lineage>
        <taxon>Eukaryota</taxon>
        <taxon>Viridiplantae</taxon>
        <taxon>Streptophyta</taxon>
        <taxon>Embryophyta</taxon>
        <taxon>Tracheophyta</taxon>
        <taxon>Spermatophyta</taxon>
        <taxon>Magnoliopsida</taxon>
        <taxon>eudicotyledons</taxon>
        <taxon>Gunneridae</taxon>
        <taxon>Pentapetalae</taxon>
        <taxon>asterids</taxon>
        <taxon>Cornales</taxon>
        <taxon>Nyssaceae</taxon>
        <taxon>Nyssa</taxon>
    </lineage>
</organism>
<proteinExistence type="predicted"/>